<evidence type="ECO:0000256" key="1">
    <source>
        <dbReference type="ARBA" id="ARBA00023015"/>
    </source>
</evidence>
<name>A0A370DHY6_9GAMM</name>
<keyword evidence="1 3" id="KW-0805">Transcription regulation</keyword>
<reference evidence="4 5" key="1">
    <citation type="journal article" date="2018" name="ISME J.">
        <title>Endosymbiont genomes yield clues of tubeworm success.</title>
        <authorList>
            <person name="Li Y."/>
            <person name="Liles M.R."/>
            <person name="Halanych K.M."/>
        </authorList>
    </citation>
    <scope>NUCLEOTIDE SEQUENCE [LARGE SCALE GENOMIC DNA]</scope>
    <source>
        <strain evidence="4">A1464</strain>
    </source>
</reference>
<dbReference type="Pfam" id="PF04353">
    <property type="entry name" value="Rsd_AlgQ"/>
    <property type="match status" value="1"/>
</dbReference>
<accession>A0A370DHY6</accession>
<evidence type="ECO:0000313" key="4">
    <source>
        <dbReference type="EMBL" id="RDH83974.1"/>
    </source>
</evidence>
<dbReference type="EMBL" id="QFXC01000008">
    <property type="protein sequence ID" value="RDH83974.1"/>
    <property type="molecule type" value="Genomic_DNA"/>
</dbReference>
<evidence type="ECO:0000313" key="5">
    <source>
        <dbReference type="Proteomes" id="UP000254266"/>
    </source>
</evidence>
<dbReference type="GO" id="GO:0006355">
    <property type="term" value="P:regulation of DNA-templated transcription"/>
    <property type="evidence" value="ECO:0007669"/>
    <property type="project" value="InterPro"/>
</dbReference>
<comment type="similarity">
    <text evidence="3">Belongs to the Rsd/AlgQ family.</text>
</comment>
<dbReference type="AlphaFoldDB" id="A0A370DHY6"/>
<dbReference type="Proteomes" id="UP000254266">
    <property type="component" value="Unassembled WGS sequence"/>
</dbReference>
<dbReference type="InterPro" id="IPR007448">
    <property type="entry name" value="Sigma70_reg_Rsd_AlgQ"/>
</dbReference>
<dbReference type="InterPro" id="IPR038309">
    <property type="entry name" value="Rsd/AlgQ_sf"/>
</dbReference>
<protein>
    <submittedName>
        <fullName evidence="4">Rsd/AlgQ family anti-sigma factor</fullName>
    </submittedName>
</protein>
<organism evidence="4 5">
    <name type="scientific">endosymbiont of Galathealinum brachiosum</name>
    <dbReference type="NCBI Taxonomy" id="2200906"/>
    <lineage>
        <taxon>Bacteria</taxon>
        <taxon>Pseudomonadati</taxon>
        <taxon>Pseudomonadota</taxon>
        <taxon>Gammaproteobacteria</taxon>
        <taxon>sulfur-oxidizing symbionts</taxon>
    </lineage>
</organism>
<keyword evidence="5" id="KW-1185">Reference proteome</keyword>
<evidence type="ECO:0000256" key="2">
    <source>
        <dbReference type="ARBA" id="ARBA00023163"/>
    </source>
</evidence>
<dbReference type="Gene3D" id="1.20.120.1370">
    <property type="entry name" value="Regulator of RNA polymerase sigma(70) subunit, domain 4"/>
    <property type="match status" value="1"/>
</dbReference>
<proteinExistence type="inferred from homology"/>
<sequence>MNDSVDIQPAADRRARTRKEIKQLITERNEVLTLYCSLAGCDGTKITTAEDIDIETLQEFCQLLIDYIATGHFELYSRITEGKERRNEIIKLTKTIYPRIEKTTTLAVEFNDTYDSLNKFTDDLKNKLPQQLSLLGEELATRIELEDQLINTLLTPASEAAAMLQ</sequence>
<evidence type="ECO:0000256" key="3">
    <source>
        <dbReference type="RuleBase" id="RU004409"/>
    </source>
</evidence>
<comment type="caution">
    <text evidence="4">The sequence shown here is derived from an EMBL/GenBank/DDBJ whole genome shotgun (WGS) entry which is preliminary data.</text>
</comment>
<gene>
    <name evidence="4" type="ORF">DIZ80_07515</name>
</gene>
<keyword evidence="2 3" id="KW-0804">Transcription</keyword>